<name>A0A0A3IWC5_9BACI</name>
<keyword evidence="2" id="KW-0418">Kinase</keyword>
<reference evidence="2 3" key="1">
    <citation type="submission" date="2014-02" db="EMBL/GenBank/DDBJ databases">
        <title>Draft genome sequence of Lysinibacillus odysseyi NBRC 100172.</title>
        <authorList>
            <person name="Zhang F."/>
            <person name="Wang G."/>
            <person name="Zhang L."/>
        </authorList>
    </citation>
    <scope>NUCLEOTIDE SEQUENCE [LARGE SCALE GENOMIC DNA]</scope>
    <source>
        <strain evidence="2 3">NBRC 100172</strain>
    </source>
</reference>
<dbReference type="AlphaFoldDB" id="A0A0A3IWC5"/>
<proteinExistence type="predicted"/>
<dbReference type="InterPro" id="IPR002731">
    <property type="entry name" value="ATPase_BadF"/>
</dbReference>
<dbReference type="GO" id="GO:0016301">
    <property type="term" value="F:kinase activity"/>
    <property type="evidence" value="ECO:0007669"/>
    <property type="project" value="UniProtKB-KW"/>
</dbReference>
<protein>
    <submittedName>
        <fullName evidence="2">N-acetylglucosamine kinase</fullName>
    </submittedName>
</protein>
<organism evidence="2 3">
    <name type="scientific">Lysinibacillus odysseyi 34hs-1 = NBRC 100172</name>
    <dbReference type="NCBI Taxonomy" id="1220589"/>
    <lineage>
        <taxon>Bacteria</taxon>
        <taxon>Bacillati</taxon>
        <taxon>Bacillota</taxon>
        <taxon>Bacilli</taxon>
        <taxon>Bacillales</taxon>
        <taxon>Bacillaceae</taxon>
        <taxon>Lysinibacillus</taxon>
    </lineage>
</organism>
<feature type="domain" description="ATPase BadF/BadG/BcrA/BcrD type" evidence="1">
    <location>
        <begin position="8"/>
        <end position="275"/>
    </location>
</feature>
<dbReference type="Proteomes" id="UP000030437">
    <property type="component" value="Unassembled WGS sequence"/>
</dbReference>
<accession>A0A0A3IWC5</accession>
<dbReference type="RefSeq" id="WP_036151488.1">
    <property type="nucleotide sequence ID" value="NZ_AVCX01000015.1"/>
</dbReference>
<sequence>MRKILLAVDGGATKTTMTIRTEDGRELFTKTSTGSNYQAVGQGRVIELFEALLNDAQKAVSIREITAAVFAIAGMDTDEDAKVIRNLVETSLQHSALTIKKLVIENDVEAALLGLAQRQPASLLISGTGSVCFSYDGEKVVRTGGWGHRAGDEGSGYWIGRQIAKAIFRAADGRTAPTKLTELVLQANDLDGIDSLMNWLYRADYTNARLACLSTYLQEAVEQGDEAAREIAEKAAEELALLATAALQKIRYSGETHPFYINGGVLKNTPVIYDLFTSKLAKAFPSVQFKLCEEKPIEYIVKRVTHISQTDK</sequence>
<dbReference type="EMBL" id="JPVP01000048">
    <property type="protein sequence ID" value="KGR87183.1"/>
    <property type="molecule type" value="Genomic_DNA"/>
</dbReference>
<dbReference type="PANTHER" id="PTHR43190">
    <property type="entry name" value="N-ACETYL-D-GLUCOSAMINE KINASE"/>
    <property type="match status" value="1"/>
</dbReference>
<dbReference type="PANTHER" id="PTHR43190:SF3">
    <property type="entry name" value="N-ACETYL-D-GLUCOSAMINE KINASE"/>
    <property type="match status" value="1"/>
</dbReference>
<evidence type="ECO:0000313" key="2">
    <source>
        <dbReference type="EMBL" id="KGR87183.1"/>
    </source>
</evidence>
<evidence type="ECO:0000313" key="3">
    <source>
        <dbReference type="Proteomes" id="UP000030437"/>
    </source>
</evidence>
<comment type="caution">
    <text evidence="2">The sequence shown here is derived from an EMBL/GenBank/DDBJ whole genome shotgun (WGS) entry which is preliminary data.</text>
</comment>
<gene>
    <name evidence="2" type="ORF">CD32_03920</name>
</gene>
<keyword evidence="3" id="KW-1185">Reference proteome</keyword>
<dbReference type="CDD" id="cd24007">
    <property type="entry name" value="ASKHA_NBD_eukNAGK-like"/>
    <property type="match status" value="1"/>
</dbReference>
<dbReference type="Pfam" id="PF01869">
    <property type="entry name" value="BcrAD_BadFG"/>
    <property type="match status" value="1"/>
</dbReference>
<dbReference type="STRING" id="1220589.CD32_03920"/>
<evidence type="ECO:0000259" key="1">
    <source>
        <dbReference type="Pfam" id="PF01869"/>
    </source>
</evidence>
<dbReference type="SUPFAM" id="SSF53067">
    <property type="entry name" value="Actin-like ATPase domain"/>
    <property type="match status" value="2"/>
</dbReference>
<keyword evidence="2" id="KW-0808">Transferase</keyword>
<dbReference type="eggNOG" id="COG2971">
    <property type="taxonomic scope" value="Bacteria"/>
</dbReference>
<dbReference type="InterPro" id="IPR052519">
    <property type="entry name" value="Euk-type_GlcNAc_Kinase"/>
</dbReference>
<dbReference type="InterPro" id="IPR043129">
    <property type="entry name" value="ATPase_NBD"/>
</dbReference>
<dbReference type="Gene3D" id="3.30.420.40">
    <property type="match status" value="2"/>
</dbReference>